<comment type="caution">
    <text evidence="2">The sequence shown here is derived from an EMBL/GenBank/DDBJ whole genome shotgun (WGS) entry which is preliminary data.</text>
</comment>
<dbReference type="EMBL" id="JANPWB010000002">
    <property type="protein sequence ID" value="KAJ1208304.1"/>
    <property type="molecule type" value="Genomic_DNA"/>
</dbReference>
<dbReference type="Proteomes" id="UP001066276">
    <property type="component" value="Chromosome 1_2"/>
</dbReference>
<protein>
    <submittedName>
        <fullName evidence="2">Uncharacterized protein</fullName>
    </submittedName>
</protein>
<feature type="region of interest" description="Disordered" evidence="1">
    <location>
        <begin position="68"/>
        <end position="91"/>
    </location>
</feature>
<sequence length="131" mass="14474">MYRPPYHNSPTRHLFRGGSPSDKNTAETDYERENAHLYTLHEDGGQHGARIEHPTCSRLPAHLPRVRTPAQTTTEGPSGAVLETAGPSGAVLDRKGPVERCLRRLGPAERYLRRRGPAERCLTGRAQRSGA</sequence>
<dbReference type="AlphaFoldDB" id="A0AAV7W5D9"/>
<evidence type="ECO:0000313" key="3">
    <source>
        <dbReference type="Proteomes" id="UP001066276"/>
    </source>
</evidence>
<organism evidence="2 3">
    <name type="scientific">Pleurodeles waltl</name>
    <name type="common">Iberian ribbed newt</name>
    <dbReference type="NCBI Taxonomy" id="8319"/>
    <lineage>
        <taxon>Eukaryota</taxon>
        <taxon>Metazoa</taxon>
        <taxon>Chordata</taxon>
        <taxon>Craniata</taxon>
        <taxon>Vertebrata</taxon>
        <taxon>Euteleostomi</taxon>
        <taxon>Amphibia</taxon>
        <taxon>Batrachia</taxon>
        <taxon>Caudata</taxon>
        <taxon>Salamandroidea</taxon>
        <taxon>Salamandridae</taxon>
        <taxon>Pleurodelinae</taxon>
        <taxon>Pleurodeles</taxon>
    </lineage>
</organism>
<proteinExistence type="predicted"/>
<accession>A0AAV7W5D9</accession>
<name>A0AAV7W5D9_PLEWA</name>
<evidence type="ECO:0000256" key="1">
    <source>
        <dbReference type="SAM" id="MobiDB-lite"/>
    </source>
</evidence>
<evidence type="ECO:0000313" key="2">
    <source>
        <dbReference type="EMBL" id="KAJ1208304.1"/>
    </source>
</evidence>
<keyword evidence="3" id="KW-1185">Reference proteome</keyword>
<feature type="region of interest" description="Disordered" evidence="1">
    <location>
        <begin position="1"/>
        <end position="29"/>
    </location>
</feature>
<reference evidence="2" key="1">
    <citation type="journal article" date="2022" name="bioRxiv">
        <title>Sequencing and chromosome-scale assembly of the giantPleurodeles waltlgenome.</title>
        <authorList>
            <person name="Brown T."/>
            <person name="Elewa A."/>
            <person name="Iarovenko S."/>
            <person name="Subramanian E."/>
            <person name="Araus A.J."/>
            <person name="Petzold A."/>
            <person name="Susuki M."/>
            <person name="Suzuki K.-i.T."/>
            <person name="Hayashi T."/>
            <person name="Toyoda A."/>
            <person name="Oliveira C."/>
            <person name="Osipova E."/>
            <person name="Leigh N.D."/>
            <person name="Simon A."/>
            <person name="Yun M.H."/>
        </authorList>
    </citation>
    <scope>NUCLEOTIDE SEQUENCE</scope>
    <source>
        <strain evidence="2">20211129_DDA</strain>
        <tissue evidence="2">Liver</tissue>
    </source>
</reference>
<gene>
    <name evidence="2" type="ORF">NDU88_003690</name>
</gene>